<accession>A0A0P1L379</accession>
<reference evidence="3" key="1">
    <citation type="submission" date="2015-10" db="EMBL/GenBank/DDBJ databases">
        <authorList>
            <person name="Devillers H."/>
        </authorList>
    </citation>
    <scope>NUCLEOTIDE SEQUENCE [LARGE SCALE GENOMIC DNA]</scope>
</reference>
<name>A0A0P1L379_9SACH</name>
<dbReference type="OrthoDB" id="4095763at2759"/>
<feature type="region of interest" description="Disordered" evidence="1">
    <location>
        <begin position="107"/>
        <end position="134"/>
    </location>
</feature>
<feature type="compositionally biased region" description="Basic residues" evidence="1">
    <location>
        <begin position="233"/>
        <end position="242"/>
    </location>
</feature>
<dbReference type="AlphaFoldDB" id="A0A0P1L379"/>
<proteinExistence type="predicted"/>
<dbReference type="Proteomes" id="UP000236544">
    <property type="component" value="Unassembled WGS sequence"/>
</dbReference>
<feature type="compositionally biased region" description="Polar residues" evidence="1">
    <location>
        <begin position="293"/>
        <end position="305"/>
    </location>
</feature>
<evidence type="ECO:0000313" key="3">
    <source>
        <dbReference type="Proteomes" id="UP000236544"/>
    </source>
</evidence>
<evidence type="ECO:0000313" key="2">
    <source>
        <dbReference type="EMBL" id="CUS24008.1"/>
    </source>
</evidence>
<dbReference type="Pfam" id="PF10846">
    <property type="entry name" value="DUF2722"/>
    <property type="match status" value="1"/>
</dbReference>
<feature type="region of interest" description="Disordered" evidence="1">
    <location>
        <begin position="226"/>
        <end position="251"/>
    </location>
</feature>
<organism evidence="2 3">
    <name type="scientific">Lachancea quebecensis</name>
    <dbReference type="NCBI Taxonomy" id="1654605"/>
    <lineage>
        <taxon>Eukaryota</taxon>
        <taxon>Fungi</taxon>
        <taxon>Dikarya</taxon>
        <taxon>Ascomycota</taxon>
        <taxon>Saccharomycotina</taxon>
        <taxon>Saccharomycetes</taxon>
        <taxon>Saccharomycetales</taxon>
        <taxon>Saccharomycetaceae</taxon>
        <taxon>Lachancea</taxon>
    </lineage>
</organism>
<gene>
    <name evidence="2" type="ORF">LAQU0_S13e01222g</name>
</gene>
<keyword evidence="3" id="KW-1185">Reference proteome</keyword>
<sequence length="320" mass="35518">MSNPRGRERATNNVMSSLFGNECSEWPFSDASLTQALEFKTQQEKTKQQFYKLECVNRSIELLKTAMAANVPGHMVTQLFQGVSQETDAGRGPSERVEEKLPKVTISPRSGESAPLNYKFPPSSSSVSMHRRTNSPARIGAAAVASLAENNQLKEEDTNELPKPLPQQRSPLQFRTHRRNLSLPVARPANLLQPDMSASYGTRKTQEPMTSVISFGSWQSYDPASHSAMRRNGSVRKHRKTRSASTTPNFGVIDLNMANQVRLPSISKEPPLLSQNGNSLNEEENEFDDQKTCSEQSSRETTPIPQVTKGPNFANNLLNS</sequence>
<evidence type="ECO:0000256" key="1">
    <source>
        <dbReference type="SAM" id="MobiDB-lite"/>
    </source>
</evidence>
<protein>
    <submittedName>
        <fullName evidence="2">LAQU0S13e01222g1_1</fullName>
    </submittedName>
</protein>
<feature type="region of interest" description="Disordered" evidence="1">
    <location>
        <begin position="264"/>
        <end position="320"/>
    </location>
</feature>
<dbReference type="InterPro" id="IPR021216">
    <property type="entry name" value="DUF2722"/>
</dbReference>
<dbReference type="EMBL" id="LN890566">
    <property type="protein sequence ID" value="CUS24008.1"/>
    <property type="molecule type" value="Genomic_DNA"/>
</dbReference>